<organism evidence="2 3">
    <name type="scientific">Pseudomonas mangrovi</name>
    <dbReference type="NCBI Taxonomy" id="2161748"/>
    <lineage>
        <taxon>Bacteria</taxon>
        <taxon>Pseudomonadati</taxon>
        <taxon>Pseudomonadota</taxon>
        <taxon>Gammaproteobacteria</taxon>
        <taxon>Pseudomonadales</taxon>
        <taxon>Pseudomonadaceae</taxon>
        <taxon>Pseudomonas</taxon>
    </lineage>
</organism>
<evidence type="ECO:0000313" key="3">
    <source>
        <dbReference type="Proteomes" id="UP000244064"/>
    </source>
</evidence>
<name>A0A2T5PDF5_9PSED</name>
<dbReference type="AlphaFoldDB" id="A0A2T5PDF5"/>
<feature type="transmembrane region" description="Helical" evidence="1">
    <location>
        <begin position="58"/>
        <end position="75"/>
    </location>
</feature>
<gene>
    <name evidence="2" type="ORF">DBO85_03600</name>
</gene>
<proteinExistence type="predicted"/>
<dbReference type="RefSeq" id="WP_108105321.1">
    <property type="nucleotide sequence ID" value="NZ_QASN01000006.1"/>
</dbReference>
<evidence type="ECO:0000313" key="2">
    <source>
        <dbReference type="EMBL" id="PTU75768.1"/>
    </source>
</evidence>
<dbReference type="EMBL" id="QASN01000006">
    <property type="protein sequence ID" value="PTU75768.1"/>
    <property type="molecule type" value="Genomic_DNA"/>
</dbReference>
<protein>
    <submittedName>
        <fullName evidence="2">Uncharacterized protein</fullName>
    </submittedName>
</protein>
<keyword evidence="1" id="KW-0472">Membrane</keyword>
<comment type="caution">
    <text evidence="2">The sequence shown here is derived from an EMBL/GenBank/DDBJ whole genome shotgun (WGS) entry which is preliminary data.</text>
</comment>
<reference evidence="2 3" key="1">
    <citation type="submission" date="2018-04" db="EMBL/GenBank/DDBJ databases">
        <title>Pseudomonas sp. nov., isolated from mangrove soil.</title>
        <authorList>
            <person name="Chen C."/>
        </authorList>
    </citation>
    <scope>NUCLEOTIDE SEQUENCE [LARGE SCALE GENOMIC DNA]</scope>
    <source>
        <strain evidence="2 3">TC-11</strain>
    </source>
</reference>
<keyword evidence="1" id="KW-1133">Transmembrane helix</keyword>
<feature type="transmembrane region" description="Helical" evidence="1">
    <location>
        <begin position="87"/>
        <end position="110"/>
    </location>
</feature>
<keyword evidence="1" id="KW-0812">Transmembrane</keyword>
<keyword evidence="3" id="KW-1185">Reference proteome</keyword>
<sequence>MDINVYRAPESDLQIPDTRVSDKLVKVAARQRALIFGVLAQIFLNPIAKAIGIKGESAVIILGVLSLILMIYILVTAVRLSMLLNHVAITVMMGLFSIIPLINLIVLLVLSRQSTKLLRSHGVRVGLLGANVKKGTSPAPGVLAKHE</sequence>
<evidence type="ECO:0000256" key="1">
    <source>
        <dbReference type="SAM" id="Phobius"/>
    </source>
</evidence>
<accession>A0A2T5PDF5</accession>
<dbReference type="Proteomes" id="UP000244064">
    <property type="component" value="Unassembled WGS sequence"/>
</dbReference>